<organism evidence="3">
    <name type="scientific">Candidatus Methanogaster sp. ANME-2c ERB4</name>
    <dbReference type="NCBI Taxonomy" id="2759911"/>
    <lineage>
        <taxon>Archaea</taxon>
        <taxon>Methanobacteriati</taxon>
        <taxon>Methanobacteriota</taxon>
        <taxon>Stenosarchaea group</taxon>
        <taxon>Methanomicrobia</taxon>
        <taxon>Methanosarcinales</taxon>
        <taxon>ANME-2 cluster</taxon>
        <taxon>Candidatus Methanogasteraceae</taxon>
        <taxon>Candidatus Methanogaster</taxon>
    </lineage>
</organism>
<name>A0A7G9YGS3_9EURY</name>
<feature type="transmembrane region" description="Helical" evidence="1">
    <location>
        <begin position="125"/>
        <end position="149"/>
    </location>
</feature>
<feature type="domain" description="DUF7847" evidence="2">
    <location>
        <begin position="125"/>
        <end position="212"/>
    </location>
</feature>
<keyword evidence="1" id="KW-0812">Transmembrane</keyword>
<feature type="transmembrane region" description="Helical" evidence="1">
    <location>
        <begin position="155"/>
        <end position="175"/>
    </location>
</feature>
<feature type="transmembrane region" description="Helical" evidence="1">
    <location>
        <begin position="32"/>
        <end position="59"/>
    </location>
</feature>
<feature type="transmembrane region" description="Helical" evidence="1">
    <location>
        <begin position="79"/>
        <end position="104"/>
    </location>
</feature>
<feature type="transmembrane region" description="Helical" evidence="1">
    <location>
        <begin position="196"/>
        <end position="225"/>
    </location>
</feature>
<keyword evidence="1" id="KW-1133">Transmembrane helix</keyword>
<sequence length="259" mass="28264">MNRPVEDMQPSRIDMGDVIMSPFDLLSEHHRLFVPLVICVAFNIIMEIGIYVSTQVMFADITSTSGSDSIVPGMSSSALVTYGIVILIVFIIFSLICALMEGWVTAMMMEIKADGAIRSGQHFSIISANVWAIIVGTILMSVIVFAGIICLVIPGIVVAVALSCIVPAIVVHNVGAIDGLKASWKFCWQGQNFWRLFALLTILILIASIPYIGSTMLAFIGSLWFSYAYTEYVHADGGEWSIDNKSEYAKQITDRAPGV</sequence>
<evidence type="ECO:0000313" key="3">
    <source>
        <dbReference type="EMBL" id="QNO47207.1"/>
    </source>
</evidence>
<evidence type="ECO:0000259" key="2">
    <source>
        <dbReference type="Pfam" id="PF25231"/>
    </source>
</evidence>
<keyword evidence="1" id="KW-0472">Membrane</keyword>
<dbReference type="AlphaFoldDB" id="A0A7G9YGS3"/>
<evidence type="ECO:0000256" key="1">
    <source>
        <dbReference type="SAM" id="Phobius"/>
    </source>
</evidence>
<proteinExistence type="predicted"/>
<gene>
    <name evidence="3" type="ORF">ADAEDOLL_00013</name>
</gene>
<accession>A0A7G9YGS3</accession>
<dbReference type="InterPro" id="IPR057169">
    <property type="entry name" value="DUF7847"/>
</dbReference>
<protein>
    <recommendedName>
        <fullName evidence="2">DUF7847 domain-containing protein</fullName>
    </recommendedName>
</protein>
<dbReference type="EMBL" id="MT631244">
    <property type="protein sequence ID" value="QNO47207.1"/>
    <property type="molecule type" value="Genomic_DNA"/>
</dbReference>
<dbReference type="Pfam" id="PF25231">
    <property type="entry name" value="DUF7847"/>
    <property type="match status" value="1"/>
</dbReference>
<reference evidence="3" key="1">
    <citation type="submission" date="2020-06" db="EMBL/GenBank/DDBJ databases">
        <title>Unique genomic features of the anaerobic methanotrophic archaea.</title>
        <authorList>
            <person name="Chadwick G.L."/>
            <person name="Skennerton C.T."/>
            <person name="Laso-Perez R."/>
            <person name="Leu A.O."/>
            <person name="Speth D.R."/>
            <person name="Yu H."/>
            <person name="Morgan-Lang C."/>
            <person name="Hatzenpichler R."/>
            <person name="Goudeau D."/>
            <person name="Malmstrom R."/>
            <person name="Brazelton W.J."/>
            <person name="Woyke T."/>
            <person name="Hallam S.J."/>
            <person name="Tyson G.W."/>
            <person name="Wegener G."/>
            <person name="Boetius A."/>
            <person name="Orphan V."/>
        </authorList>
    </citation>
    <scope>NUCLEOTIDE SEQUENCE</scope>
</reference>